<organism evidence="2 3">
    <name type="scientific">Sphingomonas qilianensis</name>
    <dbReference type="NCBI Taxonomy" id="1736690"/>
    <lineage>
        <taxon>Bacteria</taxon>
        <taxon>Pseudomonadati</taxon>
        <taxon>Pseudomonadota</taxon>
        <taxon>Alphaproteobacteria</taxon>
        <taxon>Sphingomonadales</taxon>
        <taxon>Sphingomonadaceae</taxon>
        <taxon>Sphingomonas</taxon>
    </lineage>
</organism>
<dbReference type="Proteomes" id="UP001404104">
    <property type="component" value="Unassembled WGS sequence"/>
</dbReference>
<dbReference type="EMBL" id="JBDIMF010000005">
    <property type="protein sequence ID" value="MEN2787271.1"/>
    <property type="molecule type" value="Genomic_DNA"/>
</dbReference>
<feature type="compositionally biased region" description="Gly residues" evidence="1">
    <location>
        <begin position="86"/>
        <end position="97"/>
    </location>
</feature>
<evidence type="ECO:0000256" key="1">
    <source>
        <dbReference type="SAM" id="MobiDB-lite"/>
    </source>
</evidence>
<feature type="compositionally biased region" description="Basic and acidic residues" evidence="1">
    <location>
        <begin position="46"/>
        <end position="55"/>
    </location>
</feature>
<keyword evidence="3" id="KW-1185">Reference proteome</keyword>
<name>A0ABU9XUP4_9SPHN</name>
<comment type="caution">
    <text evidence="2">The sequence shown here is derived from an EMBL/GenBank/DDBJ whole genome shotgun (WGS) entry which is preliminary data.</text>
</comment>
<dbReference type="RefSeq" id="WP_345865383.1">
    <property type="nucleotide sequence ID" value="NZ_JBDIMF010000005.1"/>
</dbReference>
<reference evidence="2 3" key="1">
    <citation type="submission" date="2024-05" db="EMBL/GenBank/DDBJ databases">
        <authorList>
            <person name="Liu Q."/>
            <person name="Xin Y.-H."/>
        </authorList>
    </citation>
    <scope>NUCLEOTIDE SEQUENCE [LARGE SCALE GENOMIC DNA]</scope>
    <source>
        <strain evidence="2 3">CGMCC 1.15349</strain>
    </source>
</reference>
<protein>
    <submittedName>
        <fullName evidence="2">Uncharacterized protein</fullName>
    </submittedName>
</protein>
<feature type="region of interest" description="Disordered" evidence="1">
    <location>
        <begin position="1"/>
        <end position="109"/>
    </location>
</feature>
<sequence>MSDGKVPMPASGQGSTKIHSDGVGDDATQGRSIGGESGGGSYDNPHTGKEARGESGDYQGGQSVQGYFGPGQADGEKANPDTAGAVGQGGTTPGGDLGESAAQPAPAYAPRVVGAGDRSFDIVETSGVAEAEVHGKVGTDAPYEAEQESPGSG</sequence>
<accession>A0ABU9XUP4</accession>
<evidence type="ECO:0000313" key="2">
    <source>
        <dbReference type="EMBL" id="MEN2787271.1"/>
    </source>
</evidence>
<evidence type="ECO:0000313" key="3">
    <source>
        <dbReference type="Proteomes" id="UP001404104"/>
    </source>
</evidence>
<proteinExistence type="predicted"/>
<feature type="compositionally biased region" description="Gly residues" evidence="1">
    <location>
        <begin position="32"/>
        <end position="41"/>
    </location>
</feature>
<gene>
    <name evidence="2" type="ORF">ABC969_12675</name>
</gene>